<dbReference type="EMBL" id="JH711797">
    <property type="protein sequence ID" value="EIW51910.1"/>
    <property type="molecule type" value="Genomic_DNA"/>
</dbReference>
<dbReference type="GeneID" id="19418843"/>
<name>R7S881_TRAVS</name>
<evidence type="ECO:0000313" key="3">
    <source>
        <dbReference type="Proteomes" id="UP000054317"/>
    </source>
</evidence>
<dbReference type="Proteomes" id="UP000054317">
    <property type="component" value="Unassembled WGS sequence"/>
</dbReference>
<gene>
    <name evidence="2" type="ORF">TRAVEDRAFT_67487</name>
</gene>
<evidence type="ECO:0000313" key="2">
    <source>
        <dbReference type="EMBL" id="EIW51910.1"/>
    </source>
</evidence>
<keyword evidence="3" id="KW-1185">Reference proteome</keyword>
<accession>R7S881</accession>
<proteinExistence type="predicted"/>
<evidence type="ECO:0000256" key="1">
    <source>
        <dbReference type="SAM" id="MobiDB-lite"/>
    </source>
</evidence>
<dbReference type="AlphaFoldDB" id="R7S881"/>
<dbReference type="RefSeq" id="XP_008045038.1">
    <property type="nucleotide sequence ID" value="XM_008046847.1"/>
</dbReference>
<reference evidence="3" key="1">
    <citation type="journal article" date="2012" name="Science">
        <title>The Paleozoic origin of enzymatic lignin decomposition reconstructed from 31 fungal genomes.</title>
        <authorList>
            <person name="Floudas D."/>
            <person name="Binder M."/>
            <person name="Riley R."/>
            <person name="Barry K."/>
            <person name="Blanchette R.A."/>
            <person name="Henrissat B."/>
            <person name="Martinez A.T."/>
            <person name="Otillar R."/>
            <person name="Spatafora J.W."/>
            <person name="Yadav J.S."/>
            <person name="Aerts A."/>
            <person name="Benoit I."/>
            <person name="Boyd A."/>
            <person name="Carlson A."/>
            <person name="Copeland A."/>
            <person name="Coutinho P.M."/>
            <person name="de Vries R.P."/>
            <person name="Ferreira P."/>
            <person name="Findley K."/>
            <person name="Foster B."/>
            <person name="Gaskell J."/>
            <person name="Glotzer D."/>
            <person name="Gorecki P."/>
            <person name="Heitman J."/>
            <person name="Hesse C."/>
            <person name="Hori C."/>
            <person name="Igarashi K."/>
            <person name="Jurgens J.A."/>
            <person name="Kallen N."/>
            <person name="Kersten P."/>
            <person name="Kohler A."/>
            <person name="Kuees U."/>
            <person name="Kumar T.K.A."/>
            <person name="Kuo A."/>
            <person name="LaButti K."/>
            <person name="Larrondo L.F."/>
            <person name="Lindquist E."/>
            <person name="Ling A."/>
            <person name="Lombard V."/>
            <person name="Lucas S."/>
            <person name="Lundell T."/>
            <person name="Martin R."/>
            <person name="McLaughlin D.J."/>
            <person name="Morgenstern I."/>
            <person name="Morin E."/>
            <person name="Murat C."/>
            <person name="Nagy L.G."/>
            <person name="Nolan M."/>
            <person name="Ohm R.A."/>
            <person name="Patyshakuliyeva A."/>
            <person name="Rokas A."/>
            <person name="Ruiz-Duenas F.J."/>
            <person name="Sabat G."/>
            <person name="Salamov A."/>
            <person name="Samejima M."/>
            <person name="Schmutz J."/>
            <person name="Slot J.C."/>
            <person name="St John F."/>
            <person name="Stenlid J."/>
            <person name="Sun H."/>
            <person name="Sun S."/>
            <person name="Syed K."/>
            <person name="Tsang A."/>
            <person name="Wiebenga A."/>
            <person name="Young D."/>
            <person name="Pisabarro A."/>
            <person name="Eastwood D.C."/>
            <person name="Martin F."/>
            <person name="Cullen D."/>
            <person name="Grigoriev I.V."/>
            <person name="Hibbett D.S."/>
        </authorList>
    </citation>
    <scope>NUCLEOTIDE SEQUENCE [LARGE SCALE GENOMIC DNA]</scope>
    <source>
        <strain evidence="3">FP-101664</strain>
    </source>
</reference>
<feature type="compositionally biased region" description="Polar residues" evidence="1">
    <location>
        <begin position="223"/>
        <end position="238"/>
    </location>
</feature>
<dbReference type="KEGG" id="tvs:TRAVEDRAFT_67487"/>
<feature type="compositionally biased region" description="Acidic residues" evidence="1">
    <location>
        <begin position="241"/>
        <end position="254"/>
    </location>
</feature>
<protein>
    <submittedName>
        <fullName evidence="2">Uncharacterized protein</fullName>
    </submittedName>
</protein>
<sequence>MPSTYDVLGLIIGVISLLTFAKHIKRLVHGVLPPARVKAVENTISEIRTLVDRLESQGNLAEGASQAWTEYRSRLAEFSRQIDGLWLEVTRWEALGIARFLQPFGSVEFVKLFGALKRMVDDCYGNLVRQHLDRTPSPSGLQMSTDTINMLRILNGATASSDRAVFECDGAPPNQGGLVQWASDTQETHRAPQMGETRLHVEADSPADGNPQSETEDEETTESNRSPGQPSIDASITTPDAAEEAEGGGTSDEVEEIIVDADQKAREQLHRMLQPRRGGGGGGGGGGRGIRAVKGGPYSGAIRASGASIRPLM</sequence>
<organism evidence="2 3">
    <name type="scientific">Trametes versicolor (strain FP-101664)</name>
    <name type="common">White-rot fungus</name>
    <name type="synonym">Coriolus versicolor</name>
    <dbReference type="NCBI Taxonomy" id="717944"/>
    <lineage>
        <taxon>Eukaryota</taxon>
        <taxon>Fungi</taxon>
        <taxon>Dikarya</taxon>
        <taxon>Basidiomycota</taxon>
        <taxon>Agaricomycotina</taxon>
        <taxon>Agaricomycetes</taxon>
        <taxon>Polyporales</taxon>
        <taxon>Polyporaceae</taxon>
        <taxon>Trametes</taxon>
    </lineage>
</organism>
<feature type="region of interest" description="Disordered" evidence="1">
    <location>
        <begin position="196"/>
        <end position="254"/>
    </location>
</feature>